<proteinExistence type="predicted"/>
<dbReference type="Proteomes" id="UP000215145">
    <property type="component" value="Unassembled WGS sequence"/>
</dbReference>
<name>A0A229P434_9BACL</name>
<gene>
    <name evidence="2" type="ORF">CGZ75_09350</name>
</gene>
<protein>
    <recommendedName>
        <fullName evidence="4">Lipoprotein</fullName>
    </recommendedName>
</protein>
<accession>A0A229P434</accession>
<keyword evidence="1" id="KW-0732">Signal</keyword>
<dbReference type="EMBL" id="NMUQ01000001">
    <property type="protein sequence ID" value="OXM16837.1"/>
    <property type="molecule type" value="Genomic_DNA"/>
</dbReference>
<sequence>MKRSRCIIIFTLLFLAILAGCKTTTPEQEEQTIYKENIAQIEQFVMKEESYLFNDEDFTIYFPYEISFINNIQKVQLYLDNELVQSINNQNEINTLDTNKLILKTNGKNKSFNNIIIFDGDNNKIKLKTGKFVFDGKDNTEQIPEQNQIYLIGSSFKQNGTNVTMKYELTRVDGTEVLVKVPDSLIGIVSKPKTRLLEKKEKSNIYEITFELNKTYYEQRNIFNISFEVISEQVFNDKLVNR</sequence>
<dbReference type="OrthoDB" id="2677434at2"/>
<feature type="chain" id="PRO_5013008576" description="Lipoprotein" evidence="1">
    <location>
        <begin position="22"/>
        <end position="242"/>
    </location>
</feature>
<dbReference type="AlphaFoldDB" id="A0A229P434"/>
<keyword evidence="3" id="KW-1185">Reference proteome</keyword>
<dbReference type="PROSITE" id="PS51257">
    <property type="entry name" value="PROKAR_LIPOPROTEIN"/>
    <property type="match status" value="1"/>
</dbReference>
<organism evidence="2 3">
    <name type="scientific">Paenibacillus herberti</name>
    <dbReference type="NCBI Taxonomy" id="1619309"/>
    <lineage>
        <taxon>Bacteria</taxon>
        <taxon>Bacillati</taxon>
        <taxon>Bacillota</taxon>
        <taxon>Bacilli</taxon>
        <taxon>Bacillales</taxon>
        <taxon>Paenibacillaceae</taxon>
        <taxon>Paenibacillus</taxon>
    </lineage>
</organism>
<evidence type="ECO:0000256" key="1">
    <source>
        <dbReference type="SAM" id="SignalP"/>
    </source>
</evidence>
<feature type="signal peptide" evidence="1">
    <location>
        <begin position="1"/>
        <end position="21"/>
    </location>
</feature>
<reference evidence="2 3" key="1">
    <citation type="submission" date="2017-07" db="EMBL/GenBank/DDBJ databases">
        <title>Paenibacillus herberti R33 genome sequencing and assembly.</title>
        <authorList>
            <person name="Su W."/>
        </authorList>
    </citation>
    <scope>NUCLEOTIDE SEQUENCE [LARGE SCALE GENOMIC DNA]</scope>
    <source>
        <strain evidence="2 3">R33</strain>
    </source>
</reference>
<evidence type="ECO:0008006" key="4">
    <source>
        <dbReference type="Google" id="ProtNLM"/>
    </source>
</evidence>
<comment type="caution">
    <text evidence="2">The sequence shown here is derived from an EMBL/GenBank/DDBJ whole genome shotgun (WGS) entry which is preliminary data.</text>
</comment>
<dbReference type="RefSeq" id="WP_089523918.1">
    <property type="nucleotide sequence ID" value="NZ_NMUQ01000001.1"/>
</dbReference>
<evidence type="ECO:0000313" key="3">
    <source>
        <dbReference type="Proteomes" id="UP000215145"/>
    </source>
</evidence>
<evidence type="ECO:0000313" key="2">
    <source>
        <dbReference type="EMBL" id="OXM16837.1"/>
    </source>
</evidence>